<dbReference type="PROSITE" id="PS50144">
    <property type="entry name" value="MATH"/>
    <property type="match status" value="2"/>
</dbReference>
<evidence type="ECO:0000313" key="2">
    <source>
        <dbReference type="EMBL" id="KAJ7977532.1"/>
    </source>
</evidence>
<dbReference type="PANTHER" id="PTHR46162">
    <property type="entry name" value="TRAF-LIKE FAMILY PROTEIN"/>
    <property type="match status" value="1"/>
</dbReference>
<dbReference type="Pfam" id="PF22486">
    <property type="entry name" value="MATH_2"/>
    <property type="match status" value="2"/>
</dbReference>
<dbReference type="KEGG" id="qsa:O6P43_007144"/>
<proteinExistence type="predicted"/>
<dbReference type="Gene3D" id="2.60.210.10">
    <property type="entry name" value="Apoptosis, Tumor Necrosis Factor Receptor Associated Protein 2, Chain A"/>
    <property type="match status" value="2"/>
</dbReference>
<keyword evidence="3" id="KW-1185">Reference proteome</keyword>
<sequence length="312" mass="35104">MDPKLPTPSTQTTEGLVLKGREAPPSHYKLKIESFSLLSEAVDKYSSGAFEVGGYNWKLSIYPTGDKKRDGQGHISIYLEMVETDALPTGWEVNAIINLFALNYLEDKYVSLQDGGVKRFHEMKTAWGIPKFIDIETFSKPSNGYIISDNCVFGVEVFIVKSTVKGDCLSMISQPVTFSYTWKFDSFSRSTLPVYDSETFVAGDYKWKLILYPYGCGEGTGNSISLFLAVDNSTLPPNTKLFVKFYLYARDQIDENHHKFEGKNIFTPMVPNWGSRKFISLAKFKDAKRGYLVVDTGIFEAQLTVLGLIRSV</sequence>
<name>A0AAD7Q9R2_QUISA</name>
<dbReference type="AlphaFoldDB" id="A0AAD7Q9R2"/>
<dbReference type="CDD" id="cd00121">
    <property type="entry name" value="MATH"/>
    <property type="match status" value="2"/>
</dbReference>
<dbReference type="InterPro" id="IPR008974">
    <property type="entry name" value="TRAF-like"/>
</dbReference>
<dbReference type="Proteomes" id="UP001163823">
    <property type="component" value="Chromosome 3"/>
</dbReference>
<organism evidence="2 3">
    <name type="scientific">Quillaja saponaria</name>
    <name type="common">Soap bark tree</name>
    <dbReference type="NCBI Taxonomy" id="32244"/>
    <lineage>
        <taxon>Eukaryota</taxon>
        <taxon>Viridiplantae</taxon>
        <taxon>Streptophyta</taxon>
        <taxon>Embryophyta</taxon>
        <taxon>Tracheophyta</taxon>
        <taxon>Spermatophyta</taxon>
        <taxon>Magnoliopsida</taxon>
        <taxon>eudicotyledons</taxon>
        <taxon>Gunneridae</taxon>
        <taxon>Pentapetalae</taxon>
        <taxon>rosids</taxon>
        <taxon>fabids</taxon>
        <taxon>Fabales</taxon>
        <taxon>Quillajaceae</taxon>
        <taxon>Quillaja</taxon>
    </lineage>
</organism>
<dbReference type="GO" id="GO:0016787">
    <property type="term" value="F:hydrolase activity"/>
    <property type="evidence" value="ECO:0007669"/>
    <property type="project" value="UniProtKB-KW"/>
</dbReference>
<comment type="caution">
    <text evidence="2">The sequence shown here is derived from an EMBL/GenBank/DDBJ whole genome shotgun (WGS) entry which is preliminary data.</text>
</comment>
<gene>
    <name evidence="2" type="ORF">O6P43_007144</name>
</gene>
<dbReference type="SUPFAM" id="SSF49599">
    <property type="entry name" value="TRAF domain-like"/>
    <property type="match status" value="2"/>
</dbReference>
<reference evidence="2" key="1">
    <citation type="journal article" date="2023" name="Science">
        <title>Elucidation of the pathway for biosynthesis of saponin adjuvants from the soapbark tree.</title>
        <authorList>
            <person name="Reed J."/>
            <person name="Orme A."/>
            <person name="El-Demerdash A."/>
            <person name="Owen C."/>
            <person name="Martin L.B.B."/>
            <person name="Misra R.C."/>
            <person name="Kikuchi S."/>
            <person name="Rejzek M."/>
            <person name="Martin A.C."/>
            <person name="Harkess A."/>
            <person name="Leebens-Mack J."/>
            <person name="Louveau T."/>
            <person name="Stephenson M.J."/>
            <person name="Osbourn A."/>
        </authorList>
    </citation>
    <scope>NUCLEOTIDE SEQUENCE</scope>
    <source>
        <strain evidence="2">S10</strain>
    </source>
</reference>
<dbReference type="PANTHER" id="PTHR46162:SF9">
    <property type="entry name" value="MATH DOMAIN-CONTAINING PROTEIN"/>
    <property type="match status" value="1"/>
</dbReference>
<keyword evidence="2" id="KW-0378">Hydrolase</keyword>
<evidence type="ECO:0000313" key="3">
    <source>
        <dbReference type="Proteomes" id="UP001163823"/>
    </source>
</evidence>
<feature type="domain" description="MATH" evidence="1">
    <location>
        <begin position="177"/>
        <end position="303"/>
    </location>
</feature>
<protein>
    <submittedName>
        <fullName evidence="2">Ubiquitin carboxyl-terminal hydrolase</fullName>
    </submittedName>
</protein>
<dbReference type="InterPro" id="IPR002083">
    <property type="entry name" value="MATH/TRAF_dom"/>
</dbReference>
<accession>A0AAD7Q9R2</accession>
<evidence type="ECO:0000259" key="1">
    <source>
        <dbReference type="PROSITE" id="PS50144"/>
    </source>
</evidence>
<dbReference type="EMBL" id="JARAOO010000003">
    <property type="protein sequence ID" value="KAJ7977532.1"/>
    <property type="molecule type" value="Genomic_DNA"/>
</dbReference>
<feature type="domain" description="MATH" evidence="1">
    <location>
        <begin position="25"/>
        <end position="157"/>
    </location>
</feature>
<dbReference type="SMART" id="SM00061">
    <property type="entry name" value="MATH"/>
    <property type="match status" value="2"/>
</dbReference>